<dbReference type="OrthoDB" id="6021761at2759"/>
<dbReference type="Gene3D" id="1.10.150.50">
    <property type="entry name" value="Transcription Factor, Ets-1"/>
    <property type="match status" value="1"/>
</dbReference>
<dbReference type="InterPro" id="IPR052281">
    <property type="entry name" value="GAREM"/>
</dbReference>
<evidence type="ECO:0000259" key="1">
    <source>
        <dbReference type="Pfam" id="PF00536"/>
    </source>
</evidence>
<sequence length="138" mass="15870">MSVSQGYRLAQSLVWSDQEFSLAEFVKQYEEPFQRADGVYASIDDIYEETISQISVSEDSDYSEYTELDGAYKSVARSHVKRLLRYLGMSAFVETLENELIDGTMLMTLDQESLESLNVQTFHSKKLLRFIGGWRPDV</sequence>
<dbReference type="PANTHER" id="PTHR14454:SF11">
    <property type="entry name" value="SERRANO, ISOFORM F"/>
    <property type="match status" value="1"/>
</dbReference>
<feature type="domain" description="SAM" evidence="1">
    <location>
        <begin position="79"/>
        <end position="133"/>
    </location>
</feature>
<gene>
    <name evidence="2" type="ORF">PACLA_8A008680</name>
</gene>
<accession>A0A6S7IYF8</accession>
<protein>
    <submittedName>
        <fullName evidence="2">GRB2-associated and regulator of MAPK -like</fullName>
    </submittedName>
</protein>
<reference evidence="2" key="1">
    <citation type="submission" date="2020-04" db="EMBL/GenBank/DDBJ databases">
        <authorList>
            <person name="Alioto T."/>
            <person name="Alioto T."/>
            <person name="Gomez Garrido J."/>
        </authorList>
    </citation>
    <scope>NUCLEOTIDE SEQUENCE</scope>
    <source>
        <strain evidence="2">A484AB</strain>
    </source>
</reference>
<dbReference type="InterPro" id="IPR013761">
    <property type="entry name" value="SAM/pointed_sf"/>
</dbReference>
<name>A0A6S7IYF8_PARCT</name>
<proteinExistence type="predicted"/>
<dbReference type="InterPro" id="IPR001660">
    <property type="entry name" value="SAM"/>
</dbReference>
<keyword evidence="3" id="KW-1185">Reference proteome</keyword>
<dbReference type="PANTHER" id="PTHR14454">
    <property type="entry name" value="GRB2-ASSOCIATED AND REGULATOR OF MAPK PROTEIN FAMILY MEMBER"/>
    <property type="match status" value="1"/>
</dbReference>
<dbReference type="AlphaFoldDB" id="A0A6S7IYF8"/>
<dbReference type="Proteomes" id="UP001152795">
    <property type="component" value="Unassembled WGS sequence"/>
</dbReference>
<organism evidence="2 3">
    <name type="scientific">Paramuricea clavata</name>
    <name type="common">Red gorgonian</name>
    <name type="synonym">Violescent sea-whip</name>
    <dbReference type="NCBI Taxonomy" id="317549"/>
    <lineage>
        <taxon>Eukaryota</taxon>
        <taxon>Metazoa</taxon>
        <taxon>Cnidaria</taxon>
        <taxon>Anthozoa</taxon>
        <taxon>Octocorallia</taxon>
        <taxon>Malacalcyonacea</taxon>
        <taxon>Plexauridae</taxon>
        <taxon>Paramuricea</taxon>
    </lineage>
</organism>
<evidence type="ECO:0000313" key="3">
    <source>
        <dbReference type="Proteomes" id="UP001152795"/>
    </source>
</evidence>
<comment type="caution">
    <text evidence="2">The sequence shown here is derived from an EMBL/GenBank/DDBJ whole genome shotgun (WGS) entry which is preliminary data.</text>
</comment>
<dbReference type="Pfam" id="PF00536">
    <property type="entry name" value="SAM_1"/>
    <property type="match status" value="1"/>
</dbReference>
<dbReference type="SUPFAM" id="SSF47769">
    <property type="entry name" value="SAM/Pointed domain"/>
    <property type="match status" value="1"/>
</dbReference>
<evidence type="ECO:0000313" key="2">
    <source>
        <dbReference type="EMBL" id="CAB4022340.1"/>
    </source>
</evidence>
<dbReference type="EMBL" id="CACRXK020011927">
    <property type="protein sequence ID" value="CAB4022340.1"/>
    <property type="molecule type" value="Genomic_DNA"/>
</dbReference>